<dbReference type="RefSeq" id="WP_285722089.1">
    <property type="nucleotide sequence ID" value="NZ_BSDD01000001.1"/>
</dbReference>
<dbReference type="InterPro" id="IPR011008">
    <property type="entry name" value="Dimeric_a/b-barrel"/>
</dbReference>
<name>A0ABQ5Q1Q1_9BACT</name>
<evidence type="ECO:0000313" key="3">
    <source>
        <dbReference type="EMBL" id="GLH68577.1"/>
    </source>
</evidence>
<proteinExistence type="inferred from homology"/>
<sequence length="97" mass="10889">MYALMIVRYRRPIAEIEAVTEAHRAYLRTLQAQGILLASGPMDPRNGGVILFRVQDANPLADLDAIRDGDPFFQQGLATYEPLVWKVSFGKEGLDRL</sequence>
<dbReference type="Proteomes" id="UP001165089">
    <property type="component" value="Unassembled WGS sequence"/>
</dbReference>
<dbReference type="EMBL" id="BSDD01000001">
    <property type="protein sequence ID" value="GLH68577.1"/>
    <property type="molecule type" value="Genomic_DNA"/>
</dbReference>
<feature type="domain" description="YCII-related" evidence="2">
    <location>
        <begin position="5"/>
        <end position="83"/>
    </location>
</feature>
<accession>A0ABQ5Q1Q1</accession>
<dbReference type="SUPFAM" id="SSF54909">
    <property type="entry name" value="Dimeric alpha+beta barrel"/>
    <property type="match status" value="1"/>
</dbReference>
<organism evidence="3 4">
    <name type="scientific">Geothrix rubra</name>
    <dbReference type="NCBI Taxonomy" id="2927977"/>
    <lineage>
        <taxon>Bacteria</taxon>
        <taxon>Pseudomonadati</taxon>
        <taxon>Acidobacteriota</taxon>
        <taxon>Holophagae</taxon>
        <taxon>Holophagales</taxon>
        <taxon>Holophagaceae</taxon>
        <taxon>Geothrix</taxon>
    </lineage>
</organism>
<protein>
    <recommendedName>
        <fullName evidence="2">YCII-related domain-containing protein</fullName>
    </recommendedName>
</protein>
<evidence type="ECO:0000256" key="1">
    <source>
        <dbReference type="ARBA" id="ARBA00007689"/>
    </source>
</evidence>
<dbReference type="Gene3D" id="3.30.70.1060">
    <property type="entry name" value="Dimeric alpha+beta barrel"/>
    <property type="match status" value="1"/>
</dbReference>
<dbReference type="PANTHER" id="PTHR37828:SF1">
    <property type="entry name" value="YCII-RELATED DOMAIN-CONTAINING PROTEIN"/>
    <property type="match status" value="1"/>
</dbReference>
<dbReference type="Pfam" id="PF03795">
    <property type="entry name" value="YCII"/>
    <property type="match status" value="1"/>
</dbReference>
<comment type="similarity">
    <text evidence="1">Belongs to the YciI family.</text>
</comment>
<comment type="caution">
    <text evidence="3">The sequence shown here is derived from an EMBL/GenBank/DDBJ whole genome shotgun (WGS) entry which is preliminary data.</text>
</comment>
<evidence type="ECO:0000313" key="4">
    <source>
        <dbReference type="Proteomes" id="UP001165089"/>
    </source>
</evidence>
<evidence type="ECO:0000259" key="2">
    <source>
        <dbReference type="Pfam" id="PF03795"/>
    </source>
</evidence>
<dbReference type="InterPro" id="IPR005545">
    <property type="entry name" value="YCII"/>
</dbReference>
<dbReference type="PANTHER" id="PTHR37828">
    <property type="entry name" value="GSR2449 PROTEIN"/>
    <property type="match status" value="1"/>
</dbReference>
<keyword evidence="4" id="KW-1185">Reference proteome</keyword>
<gene>
    <name evidence="3" type="ORF">GETHPA_01100</name>
</gene>
<reference evidence="3 4" key="1">
    <citation type="journal article" date="2023" name="Antonie Van Leeuwenhoek">
        <title>Mesoterricola silvestris gen. nov., sp. nov., Mesoterricola sediminis sp. nov., Geothrix oryzae sp. nov., Geothrix edaphica sp. nov., Geothrix rubra sp. nov., and Geothrix limicola sp. nov., six novel members of Acidobacteriota isolated from soils.</title>
        <authorList>
            <person name="Itoh H."/>
            <person name="Sugisawa Y."/>
            <person name="Mise K."/>
            <person name="Xu Z."/>
            <person name="Kuniyasu M."/>
            <person name="Ushijima N."/>
            <person name="Kawano K."/>
            <person name="Kobayashi E."/>
            <person name="Shiratori Y."/>
            <person name="Masuda Y."/>
            <person name="Senoo K."/>
        </authorList>
    </citation>
    <scope>NUCLEOTIDE SEQUENCE [LARGE SCALE GENOMIC DNA]</scope>
    <source>
        <strain evidence="3 4">Red803</strain>
    </source>
</reference>